<sequence>KRIGKLPDNSHLPVHTFWDIGVGDSTAIWFVREVGEEFHFIDYYENSGEGLRHYMKVLKDKGYIYGDHWGPHDIDNREFGADAKSRRELAREGYEIDGQKYSMIFKVVPKVGVDTGIESVREILSNCVFDEEKCSEGISHLESYRKEWDDKRGCWKDKPLHDFTSHGADGFRYFAVAKNNRKAVGAFFF</sequence>
<protein>
    <submittedName>
        <fullName evidence="1">Terminase</fullName>
    </submittedName>
</protein>
<gene>
    <name evidence="1" type="ORF">PSI22_18430</name>
</gene>
<feature type="non-terminal residue" evidence="1">
    <location>
        <position position="1"/>
    </location>
</feature>
<reference evidence="1 2" key="1">
    <citation type="submission" date="2023-02" db="EMBL/GenBank/DDBJ databases">
        <title>Entomopathogenic bacteria.</title>
        <authorList>
            <person name="Machado R.A."/>
        </authorList>
    </citation>
    <scope>NUCLEOTIDE SEQUENCE [LARGE SCALE GENOMIC DNA]</scope>
    <source>
        <strain evidence="1 2">XENO-7</strain>
    </source>
</reference>
<dbReference type="Proteomes" id="UP001214757">
    <property type="component" value="Unassembled WGS sequence"/>
</dbReference>
<name>A0ABT5MBC5_9GAMM</name>
<evidence type="ECO:0000313" key="2">
    <source>
        <dbReference type="Proteomes" id="UP001214757"/>
    </source>
</evidence>
<dbReference type="EMBL" id="JAQRFO010000057">
    <property type="protein sequence ID" value="MDC9623561.1"/>
    <property type="molecule type" value="Genomic_DNA"/>
</dbReference>
<evidence type="ECO:0000313" key="1">
    <source>
        <dbReference type="EMBL" id="MDC9623561.1"/>
    </source>
</evidence>
<proteinExistence type="predicted"/>
<organism evidence="1 2">
    <name type="scientific">Xenorhabdus aichiensis</name>
    <dbReference type="NCBI Taxonomy" id="3025874"/>
    <lineage>
        <taxon>Bacteria</taxon>
        <taxon>Pseudomonadati</taxon>
        <taxon>Pseudomonadota</taxon>
        <taxon>Gammaproteobacteria</taxon>
        <taxon>Enterobacterales</taxon>
        <taxon>Morganellaceae</taxon>
        <taxon>Xenorhabdus</taxon>
    </lineage>
</organism>
<comment type="caution">
    <text evidence="1">The sequence shown here is derived from an EMBL/GenBank/DDBJ whole genome shotgun (WGS) entry which is preliminary data.</text>
</comment>
<keyword evidence="2" id="KW-1185">Reference proteome</keyword>
<accession>A0ABT5MBC5</accession>
<dbReference type="Gene3D" id="3.30.420.280">
    <property type="match status" value="1"/>
</dbReference>